<feature type="domain" description="Adaptor protein ClpS core" evidence="2">
    <location>
        <begin position="44"/>
        <end position="108"/>
    </location>
</feature>
<dbReference type="SUPFAM" id="SSF54736">
    <property type="entry name" value="ClpS-like"/>
    <property type="match status" value="1"/>
</dbReference>
<dbReference type="InterPro" id="IPR014719">
    <property type="entry name" value="Ribosomal_bL12_C/ClpS-like"/>
</dbReference>
<evidence type="ECO:0000256" key="1">
    <source>
        <dbReference type="SAM" id="MobiDB-lite"/>
    </source>
</evidence>
<proteinExistence type="predicted"/>
<evidence type="ECO:0000313" key="4">
    <source>
        <dbReference type="Proteomes" id="UP000220102"/>
    </source>
</evidence>
<feature type="compositionally biased region" description="Polar residues" evidence="1">
    <location>
        <begin position="1"/>
        <end position="10"/>
    </location>
</feature>
<dbReference type="OrthoDB" id="598046at2"/>
<dbReference type="InterPro" id="IPR003769">
    <property type="entry name" value="ClpS_core"/>
</dbReference>
<feature type="region of interest" description="Disordered" evidence="1">
    <location>
        <begin position="1"/>
        <end position="45"/>
    </location>
</feature>
<dbReference type="EMBL" id="PDEQ01000003">
    <property type="protein sequence ID" value="PEN13770.1"/>
    <property type="molecule type" value="Genomic_DNA"/>
</dbReference>
<gene>
    <name evidence="3" type="ORF">CRI94_06775</name>
</gene>
<reference evidence="3 4" key="1">
    <citation type="submission" date="2017-10" db="EMBL/GenBank/DDBJ databases">
        <title>Draft genome of Longibacter Salinarum.</title>
        <authorList>
            <person name="Goh K.M."/>
            <person name="Shamsir M.S."/>
            <person name="Lim S.W."/>
        </authorList>
    </citation>
    <scope>NUCLEOTIDE SEQUENCE [LARGE SCALE GENOMIC DNA]</scope>
    <source>
        <strain evidence="3 4">KCTC 52045</strain>
    </source>
</reference>
<dbReference type="Proteomes" id="UP000220102">
    <property type="component" value="Unassembled WGS sequence"/>
</dbReference>
<keyword evidence="4" id="KW-1185">Reference proteome</keyword>
<dbReference type="GO" id="GO:0006508">
    <property type="term" value="P:proteolysis"/>
    <property type="evidence" value="ECO:0007669"/>
    <property type="project" value="UniProtKB-KW"/>
</dbReference>
<organism evidence="3 4">
    <name type="scientific">Longibacter salinarum</name>
    <dbReference type="NCBI Taxonomy" id="1850348"/>
    <lineage>
        <taxon>Bacteria</taxon>
        <taxon>Pseudomonadati</taxon>
        <taxon>Rhodothermota</taxon>
        <taxon>Rhodothermia</taxon>
        <taxon>Rhodothermales</taxon>
        <taxon>Salisaetaceae</taxon>
        <taxon>Longibacter</taxon>
    </lineage>
</organism>
<dbReference type="GO" id="GO:0008233">
    <property type="term" value="F:peptidase activity"/>
    <property type="evidence" value="ECO:0007669"/>
    <property type="project" value="UniProtKB-KW"/>
</dbReference>
<dbReference type="AlphaFoldDB" id="A0A2A8CYR3"/>
<dbReference type="Pfam" id="PF02617">
    <property type="entry name" value="ClpS"/>
    <property type="match status" value="1"/>
</dbReference>
<dbReference type="RefSeq" id="WP_098074933.1">
    <property type="nucleotide sequence ID" value="NZ_PDEQ01000003.1"/>
</dbReference>
<dbReference type="Gene3D" id="3.30.1390.10">
    <property type="match status" value="1"/>
</dbReference>
<dbReference type="GO" id="GO:0030163">
    <property type="term" value="P:protein catabolic process"/>
    <property type="evidence" value="ECO:0007669"/>
    <property type="project" value="InterPro"/>
</dbReference>
<comment type="caution">
    <text evidence="3">The sequence shown here is derived from an EMBL/GenBank/DDBJ whole genome shotgun (WGS) entry which is preliminary data.</text>
</comment>
<protein>
    <submittedName>
        <fullName evidence="3">Clp protease ClpS</fullName>
    </submittedName>
</protein>
<sequence>MPTDSEQSTRWPRLTPSSPAEPEVEPATPDVEVLEKEDDGTGTDHPWKVILFNDEVHTFDEVIGQLVKATGCSKGRAEKLAWTVHTQGKANVYEGTFEECFEVQAVLKEIQLVTEIRG</sequence>
<keyword evidence="3" id="KW-0645">Protease</keyword>
<accession>A0A2A8CYR3</accession>
<keyword evidence="3" id="KW-0378">Hydrolase</keyword>
<evidence type="ECO:0000313" key="3">
    <source>
        <dbReference type="EMBL" id="PEN13770.1"/>
    </source>
</evidence>
<name>A0A2A8CYR3_9BACT</name>
<evidence type="ECO:0000259" key="2">
    <source>
        <dbReference type="Pfam" id="PF02617"/>
    </source>
</evidence>
<feature type="compositionally biased region" description="Low complexity" evidence="1">
    <location>
        <begin position="15"/>
        <end position="31"/>
    </location>
</feature>